<protein>
    <submittedName>
        <fullName evidence="2">Uncharacterized protein LOC111279131</fullName>
    </submittedName>
</protein>
<evidence type="ECO:0000313" key="1">
    <source>
        <dbReference type="Proteomes" id="UP000515121"/>
    </source>
</evidence>
<sequence length="173" mass="19837">MILNIFPTDLSHNRIIRLYLENFRVAKLNGFRRVFAHVAPIFFDRGIAKPETKFLPETLDGEPFANPADVLCARYSDEEFFQIGCKGSKDIYFQHYGRYNIDKIWRDDILACRVYLRQCVLATKNVGDIAYDNFLDYTFLADRTITIGTYLATTGSGIIEEEPPASLKSRYGG</sequence>
<dbReference type="AlphaFoldDB" id="A0A6P5X016"/>
<dbReference type="OrthoDB" id="565040at2759"/>
<proteinExistence type="predicted"/>
<organism evidence="1 2">
    <name type="scientific">Durio zibethinus</name>
    <name type="common">Durian</name>
    <dbReference type="NCBI Taxonomy" id="66656"/>
    <lineage>
        <taxon>Eukaryota</taxon>
        <taxon>Viridiplantae</taxon>
        <taxon>Streptophyta</taxon>
        <taxon>Embryophyta</taxon>
        <taxon>Tracheophyta</taxon>
        <taxon>Spermatophyta</taxon>
        <taxon>Magnoliopsida</taxon>
        <taxon>eudicotyledons</taxon>
        <taxon>Gunneridae</taxon>
        <taxon>Pentapetalae</taxon>
        <taxon>rosids</taxon>
        <taxon>malvids</taxon>
        <taxon>Malvales</taxon>
        <taxon>Malvaceae</taxon>
        <taxon>Helicteroideae</taxon>
        <taxon>Durio</taxon>
    </lineage>
</organism>
<keyword evidence="1" id="KW-1185">Reference proteome</keyword>
<dbReference type="KEGG" id="dzi:111279131"/>
<dbReference type="Proteomes" id="UP000515121">
    <property type="component" value="Unplaced"/>
</dbReference>
<gene>
    <name evidence="2" type="primary">LOC111279131</name>
</gene>
<name>A0A6P5X016_DURZI</name>
<reference evidence="2" key="1">
    <citation type="submission" date="2025-08" db="UniProtKB">
        <authorList>
            <consortium name="RefSeq"/>
        </authorList>
    </citation>
    <scope>IDENTIFICATION</scope>
    <source>
        <tissue evidence="2">Fruit stalk</tissue>
    </source>
</reference>
<dbReference type="PANTHER" id="PTHR35748">
    <property type="entry name" value="OS05G0358400 PROTEIN"/>
    <property type="match status" value="1"/>
</dbReference>
<evidence type="ECO:0000313" key="2">
    <source>
        <dbReference type="RefSeq" id="XP_022721760.1"/>
    </source>
</evidence>
<dbReference type="PANTHER" id="PTHR35748:SF1">
    <property type="entry name" value="OS05G0358400 PROTEIN"/>
    <property type="match status" value="1"/>
</dbReference>
<accession>A0A6P5X016</accession>
<dbReference type="GeneID" id="111279131"/>
<dbReference type="RefSeq" id="XP_022721760.1">
    <property type="nucleotide sequence ID" value="XM_022866025.1"/>
</dbReference>